<feature type="non-terminal residue" evidence="1">
    <location>
        <position position="53"/>
    </location>
</feature>
<sequence>TKRLSTIGGSSVRNTTMNMLKYLLTNQVAMKFNWSGKDKKPFKKTKMCCAIIG</sequence>
<gene>
    <name evidence="1" type="ORF">ILUMI_15461</name>
</gene>
<dbReference type="AlphaFoldDB" id="A0A8K0G6U5"/>
<accession>A0A8K0G6U5</accession>
<evidence type="ECO:0000313" key="2">
    <source>
        <dbReference type="Proteomes" id="UP000801492"/>
    </source>
</evidence>
<comment type="caution">
    <text evidence="1">The sequence shown here is derived from an EMBL/GenBank/DDBJ whole genome shotgun (WGS) entry which is preliminary data.</text>
</comment>
<protein>
    <recommendedName>
        <fullName evidence="3">DUF4806 domain-containing protein</fullName>
    </recommendedName>
</protein>
<dbReference type="EMBL" id="VTPC01047729">
    <property type="protein sequence ID" value="KAF2890712.1"/>
    <property type="molecule type" value="Genomic_DNA"/>
</dbReference>
<proteinExistence type="predicted"/>
<evidence type="ECO:0000313" key="1">
    <source>
        <dbReference type="EMBL" id="KAF2890712.1"/>
    </source>
</evidence>
<reference evidence="1" key="1">
    <citation type="submission" date="2019-08" db="EMBL/GenBank/DDBJ databases">
        <title>The genome of the North American firefly Photinus pyralis.</title>
        <authorList>
            <consortium name="Photinus pyralis genome working group"/>
            <person name="Fallon T.R."/>
            <person name="Sander Lower S.E."/>
            <person name="Weng J.-K."/>
        </authorList>
    </citation>
    <scope>NUCLEOTIDE SEQUENCE</scope>
    <source>
        <strain evidence="1">TRF0915ILg1</strain>
        <tissue evidence="1">Whole body</tissue>
    </source>
</reference>
<organism evidence="1 2">
    <name type="scientific">Ignelater luminosus</name>
    <name type="common">Cucubano</name>
    <name type="synonym">Pyrophorus luminosus</name>
    <dbReference type="NCBI Taxonomy" id="2038154"/>
    <lineage>
        <taxon>Eukaryota</taxon>
        <taxon>Metazoa</taxon>
        <taxon>Ecdysozoa</taxon>
        <taxon>Arthropoda</taxon>
        <taxon>Hexapoda</taxon>
        <taxon>Insecta</taxon>
        <taxon>Pterygota</taxon>
        <taxon>Neoptera</taxon>
        <taxon>Endopterygota</taxon>
        <taxon>Coleoptera</taxon>
        <taxon>Polyphaga</taxon>
        <taxon>Elateriformia</taxon>
        <taxon>Elateroidea</taxon>
        <taxon>Elateridae</taxon>
        <taxon>Agrypninae</taxon>
        <taxon>Pyrophorini</taxon>
        <taxon>Ignelater</taxon>
    </lineage>
</organism>
<dbReference type="OrthoDB" id="6776294at2759"/>
<feature type="non-terminal residue" evidence="1">
    <location>
        <position position="1"/>
    </location>
</feature>
<name>A0A8K0G6U5_IGNLU</name>
<dbReference type="Proteomes" id="UP000801492">
    <property type="component" value="Unassembled WGS sequence"/>
</dbReference>
<keyword evidence="2" id="KW-1185">Reference proteome</keyword>
<evidence type="ECO:0008006" key="3">
    <source>
        <dbReference type="Google" id="ProtNLM"/>
    </source>
</evidence>